<feature type="non-terminal residue" evidence="1">
    <location>
        <position position="114"/>
    </location>
</feature>
<proteinExistence type="predicted"/>
<dbReference type="Proteomes" id="UP000297258">
    <property type="component" value="Unassembled WGS sequence"/>
</dbReference>
<comment type="caution">
    <text evidence="1">The sequence shown here is derived from an EMBL/GenBank/DDBJ whole genome shotgun (WGS) entry which is preliminary data.</text>
</comment>
<dbReference type="CDD" id="cd18117">
    <property type="entry name" value="ATP-synt_flagellum-secretory_path_III_N"/>
    <property type="match status" value="1"/>
</dbReference>
<organism evidence="1 2">
    <name type="scientific">Massilia horti</name>
    <dbReference type="NCBI Taxonomy" id="2562153"/>
    <lineage>
        <taxon>Bacteria</taxon>
        <taxon>Pseudomonadati</taxon>
        <taxon>Pseudomonadota</taxon>
        <taxon>Betaproteobacteria</taxon>
        <taxon>Burkholderiales</taxon>
        <taxon>Oxalobacteraceae</taxon>
        <taxon>Telluria group</taxon>
        <taxon>Massilia</taxon>
    </lineage>
</organism>
<dbReference type="Gene3D" id="3.40.50.12240">
    <property type="match status" value="1"/>
</dbReference>
<evidence type="ECO:0000313" key="1">
    <source>
        <dbReference type="EMBL" id="TFW29500.1"/>
    </source>
</evidence>
<accession>A0A4Y9SS18</accession>
<dbReference type="EMBL" id="SPUM01000123">
    <property type="protein sequence ID" value="TFW29500.1"/>
    <property type="molecule type" value="Genomic_DNA"/>
</dbReference>
<sequence length="114" mass="12404">MSTTDRHSARWKAFLRDCDSLVNFVEPMHISGRVTRVAGLVMECVGLRLAVGSACSIPLPNGARIEAEVVGFEGERLFLMPQSEVEGVVPGARVFPVEASVPRPGSVPHPRRRP</sequence>
<protein>
    <submittedName>
        <fullName evidence="1">Flagellum-specific ATP synthase FliI</fullName>
    </submittedName>
</protein>
<reference evidence="1 2" key="1">
    <citation type="submission" date="2019-03" db="EMBL/GenBank/DDBJ databases">
        <title>Draft genome of Massilia hortus sp. nov., a novel bacterial species of the Oxalobacteraceae family.</title>
        <authorList>
            <person name="Peta V."/>
            <person name="Raths R."/>
            <person name="Bucking H."/>
        </authorList>
    </citation>
    <scope>NUCLEOTIDE SEQUENCE [LARGE SCALE GENOMIC DNA]</scope>
    <source>
        <strain evidence="1 2">ONC3</strain>
    </source>
</reference>
<keyword evidence="2" id="KW-1185">Reference proteome</keyword>
<gene>
    <name evidence="1" type="ORF">E4O92_18300</name>
</gene>
<dbReference type="AlphaFoldDB" id="A0A4Y9SS18"/>
<name>A0A4Y9SS18_9BURK</name>
<evidence type="ECO:0000313" key="2">
    <source>
        <dbReference type="Proteomes" id="UP000297258"/>
    </source>
</evidence>